<evidence type="ECO:0000256" key="1">
    <source>
        <dbReference type="ARBA" id="ARBA00000971"/>
    </source>
</evidence>
<dbReference type="CDD" id="cd01927">
    <property type="entry name" value="cyclophilin_WD40"/>
    <property type="match status" value="1"/>
</dbReference>
<dbReference type="GO" id="GO:0006457">
    <property type="term" value="P:protein folding"/>
    <property type="evidence" value="ECO:0007669"/>
    <property type="project" value="InterPro"/>
</dbReference>
<dbReference type="Gene3D" id="2.40.100.10">
    <property type="entry name" value="Cyclophilin-like"/>
    <property type="match status" value="1"/>
</dbReference>
<dbReference type="GO" id="GO:0005634">
    <property type="term" value="C:nucleus"/>
    <property type="evidence" value="ECO:0007669"/>
    <property type="project" value="UniProtKB-ARBA"/>
</dbReference>
<evidence type="ECO:0000256" key="7">
    <source>
        <dbReference type="SAM" id="MobiDB-lite"/>
    </source>
</evidence>
<dbReference type="PROSITE" id="PS00170">
    <property type="entry name" value="CSA_PPIASE_1"/>
    <property type="match status" value="1"/>
</dbReference>
<protein>
    <recommendedName>
        <fullName evidence="2">peptidylprolyl isomerase</fullName>
        <ecNumber evidence="2">5.2.1.8</ecNumber>
    </recommendedName>
</protein>
<keyword evidence="3" id="KW-0853">WD repeat</keyword>
<organism evidence="9">
    <name type="scientific">Tetraselmis sp. GSL018</name>
    <dbReference type="NCBI Taxonomy" id="582737"/>
    <lineage>
        <taxon>Eukaryota</taxon>
        <taxon>Viridiplantae</taxon>
        <taxon>Chlorophyta</taxon>
        <taxon>core chlorophytes</taxon>
        <taxon>Chlorodendrophyceae</taxon>
        <taxon>Chlorodendrales</taxon>
        <taxon>Chlorodendraceae</taxon>
        <taxon>Tetraselmis</taxon>
    </lineage>
</organism>
<dbReference type="AlphaFoldDB" id="A0A061RJB2"/>
<name>A0A061RJB2_9CHLO</name>
<dbReference type="InterPro" id="IPR029000">
    <property type="entry name" value="Cyclophilin-like_dom_sf"/>
</dbReference>
<dbReference type="FunFam" id="2.40.100.10:FF:000003">
    <property type="entry name" value="Peptidylprolyl isomerase domain and WD repeat-containing 1"/>
    <property type="match status" value="1"/>
</dbReference>
<dbReference type="Pfam" id="PF00400">
    <property type="entry name" value="WD40"/>
    <property type="match status" value="2"/>
</dbReference>
<evidence type="ECO:0000259" key="8">
    <source>
        <dbReference type="PROSITE" id="PS50072"/>
    </source>
</evidence>
<comment type="catalytic activity">
    <reaction evidence="1">
        <text>[protein]-peptidylproline (omega=180) = [protein]-peptidylproline (omega=0)</text>
        <dbReference type="Rhea" id="RHEA:16237"/>
        <dbReference type="Rhea" id="RHEA-COMP:10747"/>
        <dbReference type="Rhea" id="RHEA-COMP:10748"/>
        <dbReference type="ChEBI" id="CHEBI:83833"/>
        <dbReference type="ChEBI" id="CHEBI:83834"/>
        <dbReference type="EC" id="5.2.1.8"/>
    </reaction>
</comment>
<dbReference type="PROSITE" id="PS50072">
    <property type="entry name" value="CSA_PPIASE_2"/>
    <property type="match status" value="1"/>
</dbReference>
<dbReference type="GO" id="GO:0003755">
    <property type="term" value="F:peptidyl-prolyl cis-trans isomerase activity"/>
    <property type="evidence" value="ECO:0007669"/>
    <property type="project" value="UniProtKB-KW"/>
</dbReference>
<dbReference type="SUPFAM" id="SSF50978">
    <property type="entry name" value="WD40 repeat-like"/>
    <property type="match status" value="1"/>
</dbReference>
<dbReference type="InterPro" id="IPR044666">
    <property type="entry name" value="Cyclophilin_A-like"/>
</dbReference>
<dbReference type="Gene3D" id="2.130.10.10">
    <property type="entry name" value="YVTN repeat-like/Quinoprotein amine dehydrogenase"/>
    <property type="match status" value="1"/>
</dbReference>
<gene>
    <name evidence="9" type="primary">PPWD1</name>
    <name evidence="9" type="ORF">TSPGSL018_3487</name>
</gene>
<accession>A0A061RJB2</accession>
<evidence type="ECO:0000256" key="5">
    <source>
        <dbReference type="ARBA" id="ARBA00023110"/>
    </source>
</evidence>
<keyword evidence="4" id="KW-0677">Repeat</keyword>
<dbReference type="InterPro" id="IPR002130">
    <property type="entry name" value="Cyclophilin-type_PPIase_dom"/>
</dbReference>
<evidence type="ECO:0000256" key="2">
    <source>
        <dbReference type="ARBA" id="ARBA00013194"/>
    </source>
</evidence>
<dbReference type="InterPro" id="IPR020892">
    <property type="entry name" value="Cyclophilin-type_PPIase_CS"/>
</dbReference>
<dbReference type="SMART" id="SM00320">
    <property type="entry name" value="WD40"/>
    <property type="match status" value="4"/>
</dbReference>
<sequence length="620" mass="69805">MVETQTPVSNIHEEDVGPKIEEMRSDEPEEVVGPQPPKTKKRKVLEFETNFLDGLPSAEMYEKSYMHRDEITQVVTAGEYFITGSVDGHLKFWRKMPQGIEFAKHYRAHVGSVHALAVSHDGLWCVSISKDCSVKVFDVVSYDLVVMMKLPYVPEAAEWIYRRGESRLKLAISEAESSRIHVYDASTGSSEPIAAVAGSHSSPVIAMKFNEAYGCVITTDSKGMIDYWDAASFEFPKDTVHFEYKLDTDMYALAKAKTTAPAIDVSRDGSKFVSFCADRKVRIFKFLTGKLLRTYDETMEAANELQRGENELFRLENIDFGRRVAVERELMAAEGVPTPNAIFDETSNFVLYPTLLGVKVVNLVSNRCCRIIGKVENTERFLKIALYQGAPKKTKKADLEAKVSERDPTLACCAYRRHRVYFFSRRMPEEVEDAAAGRDVFNEKPPEDELLAEEAIQSAAVSMPRVAIIHTTKGDIKMKLYPDECPKTIENFTTHSRNGYYDGLIFHRVIKGFMIQTGDPLGDGTGGQSIWGEEFGDEFDRSLRHDRPGTLSMANAGPNTNGSQFFITTVPTPWLDNKHTVFGRVVKGMDVVQLIEKAKTDKNDKPFEDIKIVNIELLDE</sequence>
<reference evidence="9" key="1">
    <citation type="submission" date="2014-05" db="EMBL/GenBank/DDBJ databases">
        <title>The transcriptome of the halophilic microalga Tetraselmis sp. GSL018 isolated from the Great Salt Lake, Utah.</title>
        <authorList>
            <person name="Jinkerson R.E."/>
            <person name="D'Adamo S."/>
            <person name="Posewitz M.C."/>
        </authorList>
    </citation>
    <scope>NUCLEOTIDE SEQUENCE</scope>
    <source>
        <strain evidence="9">GSL018</strain>
    </source>
</reference>
<dbReference type="SUPFAM" id="SSF50891">
    <property type="entry name" value="Cyclophilin-like"/>
    <property type="match status" value="1"/>
</dbReference>
<keyword evidence="6 9" id="KW-0413">Isomerase</keyword>
<proteinExistence type="predicted"/>
<dbReference type="Pfam" id="PF00160">
    <property type="entry name" value="Pro_isomerase"/>
    <property type="match status" value="1"/>
</dbReference>
<dbReference type="EC" id="5.2.1.8" evidence="2"/>
<dbReference type="InterPro" id="IPR015943">
    <property type="entry name" value="WD40/YVTN_repeat-like_dom_sf"/>
</dbReference>
<evidence type="ECO:0000313" key="9">
    <source>
        <dbReference type="EMBL" id="JAC70735.1"/>
    </source>
</evidence>
<dbReference type="InterPro" id="IPR036322">
    <property type="entry name" value="WD40_repeat_dom_sf"/>
</dbReference>
<feature type="region of interest" description="Disordered" evidence="7">
    <location>
        <begin position="1"/>
        <end position="39"/>
    </location>
</feature>
<dbReference type="PANTHER" id="PTHR45625">
    <property type="entry name" value="PEPTIDYL-PROLYL CIS-TRANS ISOMERASE-RELATED"/>
    <property type="match status" value="1"/>
</dbReference>
<keyword evidence="5" id="KW-0697">Rotamase</keyword>
<evidence type="ECO:0000256" key="6">
    <source>
        <dbReference type="ARBA" id="ARBA00023235"/>
    </source>
</evidence>
<dbReference type="EMBL" id="GBEZ01015426">
    <property type="protein sequence ID" value="JAC70735.1"/>
    <property type="molecule type" value="Transcribed_RNA"/>
</dbReference>
<evidence type="ECO:0000256" key="4">
    <source>
        <dbReference type="ARBA" id="ARBA00022737"/>
    </source>
</evidence>
<dbReference type="InterPro" id="IPR001680">
    <property type="entry name" value="WD40_rpt"/>
</dbReference>
<feature type="domain" description="PPIase cyclophilin-type" evidence="8">
    <location>
        <begin position="463"/>
        <end position="617"/>
    </location>
</feature>
<evidence type="ECO:0000256" key="3">
    <source>
        <dbReference type="ARBA" id="ARBA00022574"/>
    </source>
</evidence>
<dbReference type="PRINTS" id="PR00153">
    <property type="entry name" value="CSAPPISMRASE"/>
</dbReference>
<dbReference type="PANTHER" id="PTHR45625:SF4">
    <property type="entry name" value="PEPTIDYLPROLYL ISOMERASE DOMAIN AND WD REPEAT-CONTAINING PROTEIN 1"/>
    <property type="match status" value="1"/>
</dbReference>
<feature type="compositionally biased region" description="Basic and acidic residues" evidence="7">
    <location>
        <begin position="11"/>
        <end position="26"/>
    </location>
</feature>